<dbReference type="Gene3D" id="1.20.1720.10">
    <property type="entry name" value="Multidrug resistance protein D"/>
    <property type="match status" value="1"/>
</dbReference>
<proteinExistence type="predicted"/>
<dbReference type="InterPro" id="IPR036259">
    <property type="entry name" value="MFS_trans_sf"/>
</dbReference>
<feature type="transmembrane region" description="Helical" evidence="7">
    <location>
        <begin position="216"/>
        <end position="238"/>
    </location>
</feature>
<feature type="transmembrane region" description="Helical" evidence="7">
    <location>
        <begin position="325"/>
        <end position="344"/>
    </location>
</feature>
<keyword evidence="4 7" id="KW-0812">Transmembrane</keyword>
<dbReference type="FunFam" id="1.20.1720.10:FF:000004">
    <property type="entry name" value="EmrB/QacA family drug resistance transporter"/>
    <property type="match status" value="1"/>
</dbReference>
<dbReference type="EMBL" id="JADKPV010000005">
    <property type="protein sequence ID" value="MBF4501770.1"/>
    <property type="molecule type" value="Genomic_DNA"/>
</dbReference>
<keyword evidence="3" id="KW-1003">Cell membrane</keyword>
<dbReference type="RefSeq" id="WP_194563247.1">
    <property type="nucleotide sequence ID" value="NZ_JADKPV010000005.1"/>
</dbReference>
<gene>
    <name evidence="9" type="ORF">IRY55_10370</name>
</gene>
<dbReference type="PANTHER" id="PTHR23501:SF191">
    <property type="entry name" value="VACUOLAR BASIC AMINO ACID TRANSPORTER 4"/>
    <property type="match status" value="1"/>
</dbReference>
<feature type="transmembrane region" description="Helical" evidence="7">
    <location>
        <begin position="41"/>
        <end position="59"/>
    </location>
</feature>
<sequence>MKRPIVLIAVILAMFVSAVEATIVTTAMPSIAASFGSFSRYSWVFSSYLLMSTVSVLIYGKLADVYGRKTIFNIGMTIFLIGSLLAGFATTFEQLTMYRLIQGLGAGALSPIASTIVGDIYTMEERAKIQGYLSSVWGISAVLGPALGGLLVQYFSWHYVFWVNVPLGILAMLGITLFLKEEVKPKRVAIDYQGALLSTLVLSLFILWIVEGGQSFERFSFIGSLMLVLAILFLCLFIRIEKRAIDPIVPMNIWRNPLILYANIVSLLTGIILMAISSYLPTYVTGLMGEHALIAGFTLTAMSIGWPIASTISGHLLVRYGPFTTSLTGGISLAVGAGLFVTMTPTSGPIWAGFGSFWIGVGMGLTSTAFLVAIQNSVPYALRGSATASNMFMRNFGNTMGAALFGAVLNRSIMHYFQKLGSEGTIDEMNVLLTHESRKTLDDTTLRLLQNVLEQAMFVVFMGVLIIVIICFYFIFKIPRGKVVAHDSE</sequence>
<keyword evidence="6 7" id="KW-0472">Membrane</keyword>
<evidence type="ECO:0000256" key="2">
    <source>
        <dbReference type="ARBA" id="ARBA00022448"/>
    </source>
</evidence>
<dbReference type="PANTHER" id="PTHR23501">
    <property type="entry name" value="MAJOR FACILITATOR SUPERFAMILY"/>
    <property type="match status" value="1"/>
</dbReference>
<feature type="domain" description="Major facilitator superfamily (MFS) profile" evidence="8">
    <location>
        <begin position="6"/>
        <end position="480"/>
    </location>
</feature>
<dbReference type="CDD" id="cd17502">
    <property type="entry name" value="MFS_Azr1_MDR_like"/>
    <property type="match status" value="1"/>
</dbReference>
<dbReference type="GO" id="GO:0005886">
    <property type="term" value="C:plasma membrane"/>
    <property type="evidence" value="ECO:0007669"/>
    <property type="project" value="UniProtKB-SubCell"/>
</dbReference>
<name>A0A8J7GKN7_9BACL</name>
<dbReference type="GO" id="GO:0022857">
    <property type="term" value="F:transmembrane transporter activity"/>
    <property type="evidence" value="ECO:0007669"/>
    <property type="project" value="InterPro"/>
</dbReference>
<reference evidence="9" key="1">
    <citation type="submission" date="2020-11" db="EMBL/GenBank/DDBJ databases">
        <title>Multidrug resistant novel bacterium Savagea serpentis sp. nov., isolated from the scats of a vine snake (Ahaetulla nasuta).</title>
        <authorList>
            <person name="Venkata Ramana V."/>
            <person name="Vikas Patil S."/>
            <person name="Yogita Lugani V."/>
        </authorList>
    </citation>
    <scope>NUCLEOTIDE SEQUENCE</scope>
    <source>
        <strain evidence="9">SN6</strain>
    </source>
</reference>
<comment type="subcellular location">
    <subcellularLocation>
        <location evidence="1">Cell membrane</location>
        <topology evidence="1">Multi-pass membrane protein</topology>
    </subcellularLocation>
</comment>
<keyword evidence="10" id="KW-1185">Reference proteome</keyword>
<feature type="transmembrane region" description="Helical" evidence="7">
    <location>
        <begin position="161"/>
        <end position="179"/>
    </location>
</feature>
<dbReference type="AlphaFoldDB" id="A0A8J7GKN7"/>
<dbReference type="Gene3D" id="1.20.1250.20">
    <property type="entry name" value="MFS general substrate transporter like domains"/>
    <property type="match status" value="1"/>
</dbReference>
<feature type="transmembrane region" description="Helical" evidence="7">
    <location>
        <begin position="133"/>
        <end position="155"/>
    </location>
</feature>
<dbReference type="PROSITE" id="PS50850">
    <property type="entry name" value="MFS"/>
    <property type="match status" value="1"/>
</dbReference>
<dbReference type="SUPFAM" id="SSF103473">
    <property type="entry name" value="MFS general substrate transporter"/>
    <property type="match status" value="1"/>
</dbReference>
<feature type="transmembrane region" description="Helical" evidence="7">
    <location>
        <begin position="191"/>
        <end position="210"/>
    </location>
</feature>
<evidence type="ECO:0000313" key="9">
    <source>
        <dbReference type="EMBL" id="MBF4501770.1"/>
    </source>
</evidence>
<evidence type="ECO:0000256" key="4">
    <source>
        <dbReference type="ARBA" id="ARBA00022692"/>
    </source>
</evidence>
<dbReference type="PRINTS" id="PR01036">
    <property type="entry name" value="TCRTETB"/>
</dbReference>
<feature type="transmembrane region" description="Helical" evidence="7">
    <location>
        <begin position="395"/>
        <end position="413"/>
    </location>
</feature>
<protein>
    <submittedName>
        <fullName evidence="9">MFS transporter</fullName>
    </submittedName>
</protein>
<dbReference type="Pfam" id="PF07690">
    <property type="entry name" value="MFS_1"/>
    <property type="match status" value="1"/>
</dbReference>
<organism evidence="9 10">
    <name type="scientific">Savagea serpentis</name>
    <dbReference type="NCBI Taxonomy" id="2785297"/>
    <lineage>
        <taxon>Bacteria</taxon>
        <taxon>Bacillati</taxon>
        <taxon>Bacillota</taxon>
        <taxon>Bacilli</taxon>
        <taxon>Bacillales</taxon>
        <taxon>Caryophanaceae</taxon>
        <taxon>Savagea</taxon>
    </lineage>
</organism>
<comment type="caution">
    <text evidence="9">The sequence shown here is derived from an EMBL/GenBank/DDBJ whole genome shotgun (WGS) entry which is preliminary data.</text>
</comment>
<feature type="transmembrane region" description="Helical" evidence="7">
    <location>
        <begin position="258"/>
        <end position="280"/>
    </location>
</feature>
<dbReference type="InterPro" id="IPR011701">
    <property type="entry name" value="MFS"/>
</dbReference>
<keyword evidence="2" id="KW-0813">Transport</keyword>
<accession>A0A8J7GKN7</accession>
<dbReference type="InterPro" id="IPR020846">
    <property type="entry name" value="MFS_dom"/>
</dbReference>
<evidence type="ECO:0000256" key="5">
    <source>
        <dbReference type="ARBA" id="ARBA00022989"/>
    </source>
</evidence>
<feature type="transmembrane region" description="Helical" evidence="7">
    <location>
        <begin position="71"/>
        <end position="89"/>
    </location>
</feature>
<evidence type="ECO:0000256" key="6">
    <source>
        <dbReference type="ARBA" id="ARBA00023136"/>
    </source>
</evidence>
<evidence type="ECO:0000256" key="7">
    <source>
        <dbReference type="SAM" id="Phobius"/>
    </source>
</evidence>
<feature type="transmembrane region" description="Helical" evidence="7">
    <location>
        <begin position="101"/>
        <end position="121"/>
    </location>
</feature>
<keyword evidence="5 7" id="KW-1133">Transmembrane helix</keyword>
<evidence type="ECO:0000313" key="10">
    <source>
        <dbReference type="Proteomes" id="UP000622653"/>
    </source>
</evidence>
<evidence type="ECO:0000256" key="3">
    <source>
        <dbReference type="ARBA" id="ARBA00022475"/>
    </source>
</evidence>
<evidence type="ECO:0000259" key="8">
    <source>
        <dbReference type="PROSITE" id="PS50850"/>
    </source>
</evidence>
<evidence type="ECO:0000256" key="1">
    <source>
        <dbReference type="ARBA" id="ARBA00004651"/>
    </source>
</evidence>
<dbReference type="Proteomes" id="UP000622653">
    <property type="component" value="Unassembled WGS sequence"/>
</dbReference>
<feature type="transmembrane region" description="Helical" evidence="7">
    <location>
        <begin position="456"/>
        <end position="476"/>
    </location>
</feature>
<feature type="transmembrane region" description="Helical" evidence="7">
    <location>
        <begin position="292"/>
        <end position="318"/>
    </location>
</feature>
<feature type="transmembrane region" description="Helical" evidence="7">
    <location>
        <begin position="350"/>
        <end position="374"/>
    </location>
</feature>